<dbReference type="InterPro" id="IPR002059">
    <property type="entry name" value="CSP_DNA-bd"/>
</dbReference>
<dbReference type="InterPro" id="IPR011129">
    <property type="entry name" value="CSD"/>
</dbReference>
<dbReference type="Pfam" id="PF00313">
    <property type="entry name" value="CSD"/>
    <property type="match status" value="1"/>
</dbReference>
<organism evidence="6">
    <name type="scientific">Fibrocapsa japonica</name>
    <dbReference type="NCBI Taxonomy" id="94617"/>
    <lineage>
        <taxon>Eukaryota</taxon>
        <taxon>Sar</taxon>
        <taxon>Stramenopiles</taxon>
        <taxon>Ochrophyta</taxon>
        <taxon>Raphidophyceae</taxon>
        <taxon>Chattonellales</taxon>
        <taxon>Chattonellaceae</taxon>
        <taxon>Fibrocapsa</taxon>
    </lineage>
</organism>
<evidence type="ECO:0000313" key="6">
    <source>
        <dbReference type="EMBL" id="CAD9863011.1"/>
    </source>
</evidence>
<feature type="domain" description="CSD" evidence="5">
    <location>
        <begin position="39"/>
        <end position="104"/>
    </location>
</feature>
<proteinExistence type="predicted"/>
<dbReference type="FunFam" id="2.40.50.140:FF:000006">
    <property type="entry name" value="Cold shock protein CspC"/>
    <property type="match status" value="1"/>
</dbReference>
<dbReference type="PROSITE" id="PS51857">
    <property type="entry name" value="CSD_2"/>
    <property type="match status" value="1"/>
</dbReference>
<comment type="subcellular location">
    <subcellularLocation>
        <location evidence="1">Cytoplasm</location>
    </subcellularLocation>
</comment>
<dbReference type="InterPro" id="IPR050181">
    <property type="entry name" value="Cold_shock_domain"/>
</dbReference>
<dbReference type="InterPro" id="IPR012340">
    <property type="entry name" value="NA-bd_OB-fold"/>
</dbReference>
<evidence type="ECO:0000256" key="3">
    <source>
        <dbReference type="SAM" id="MobiDB-lite"/>
    </source>
</evidence>
<evidence type="ECO:0000256" key="4">
    <source>
        <dbReference type="SAM" id="SignalP"/>
    </source>
</evidence>
<dbReference type="AlphaFoldDB" id="A0A7S2Y0X8"/>
<dbReference type="PANTHER" id="PTHR11544">
    <property type="entry name" value="COLD SHOCK DOMAIN CONTAINING PROTEINS"/>
    <property type="match status" value="1"/>
</dbReference>
<feature type="signal peptide" evidence="4">
    <location>
        <begin position="1"/>
        <end position="21"/>
    </location>
</feature>
<sequence length="124" mass="13723">MVSFRQLAVLVGCVLVQQAVAFQALTFGSRASQITVLNAQTGKVKWFNDEKGFGFIERDDGEGDVFVHQSNINRSGFRFLEEGEAVSFEIMQQDRGPQAVDVSAPDGEPLASRGRSDYDDEEPY</sequence>
<dbReference type="SUPFAM" id="SSF50249">
    <property type="entry name" value="Nucleic acid-binding proteins"/>
    <property type="match status" value="1"/>
</dbReference>
<keyword evidence="4" id="KW-0732">Signal</keyword>
<evidence type="ECO:0000259" key="5">
    <source>
        <dbReference type="PROSITE" id="PS51857"/>
    </source>
</evidence>
<accession>A0A7S2Y0X8</accession>
<protein>
    <recommendedName>
        <fullName evidence="5">CSD domain-containing protein</fullName>
    </recommendedName>
</protein>
<dbReference type="CDD" id="cd04458">
    <property type="entry name" value="CSP_CDS"/>
    <property type="match status" value="1"/>
</dbReference>
<dbReference type="GO" id="GO:0003676">
    <property type="term" value="F:nucleic acid binding"/>
    <property type="evidence" value="ECO:0007669"/>
    <property type="project" value="InterPro"/>
</dbReference>
<dbReference type="PROSITE" id="PS00352">
    <property type="entry name" value="CSD_1"/>
    <property type="match status" value="1"/>
</dbReference>
<reference evidence="6" key="1">
    <citation type="submission" date="2021-01" db="EMBL/GenBank/DDBJ databases">
        <authorList>
            <person name="Corre E."/>
            <person name="Pelletier E."/>
            <person name="Niang G."/>
            <person name="Scheremetjew M."/>
            <person name="Finn R."/>
            <person name="Kale V."/>
            <person name="Holt S."/>
            <person name="Cochrane G."/>
            <person name="Meng A."/>
            <person name="Brown T."/>
            <person name="Cohen L."/>
        </authorList>
    </citation>
    <scope>NUCLEOTIDE SEQUENCE</scope>
    <source>
        <strain evidence="6">CCMP1661</strain>
    </source>
</reference>
<dbReference type="InterPro" id="IPR019844">
    <property type="entry name" value="CSD_CS"/>
</dbReference>
<feature type="region of interest" description="Disordered" evidence="3">
    <location>
        <begin position="94"/>
        <end position="124"/>
    </location>
</feature>
<dbReference type="PRINTS" id="PR00050">
    <property type="entry name" value="COLDSHOCK"/>
</dbReference>
<dbReference type="Gene3D" id="2.40.50.140">
    <property type="entry name" value="Nucleic acid-binding proteins"/>
    <property type="match status" value="1"/>
</dbReference>
<dbReference type="SMART" id="SM00357">
    <property type="entry name" value="CSP"/>
    <property type="match status" value="1"/>
</dbReference>
<gene>
    <name evidence="6" type="ORF">FJAP1339_LOCUS5543</name>
</gene>
<evidence type="ECO:0000256" key="1">
    <source>
        <dbReference type="ARBA" id="ARBA00004496"/>
    </source>
</evidence>
<dbReference type="GO" id="GO:0005737">
    <property type="term" value="C:cytoplasm"/>
    <property type="evidence" value="ECO:0007669"/>
    <property type="project" value="UniProtKB-SubCell"/>
</dbReference>
<evidence type="ECO:0000256" key="2">
    <source>
        <dbReference type="ARBA" id="ARBA00022490"/>
    </source>
</evidence>
<name>A0A7S2Y0X8_9STRA</name>
<keyword evidence="2" id="KW-0963">Cytoplasm</keyword>
<feature type="chain" id="PRO_5031505220" description="CSD domain-containing protein" evidence="4">
    <location>
        <begin position="22"/>
        <end position="124"/>
    </location>
</feature>
<dbReference type="EMBL" id="HBHR01011473">
    <property type="protein sequence ID" value="CAD9863011.1"/>
    <property type="molecule type" value="Transcribed_RNA"/>
</dbReference>